<dbReference type="Pfam" id="PF08783">
    <property type="entry name" value="DWNN"/>
    <property type="match status" value="1"/>
</dbReference>
<feature type="domain" description="RING-type" evidence="8">
    <location>
        <begin position="1197"/>
        <end position="1236"/>
    </location>
</feature>
<feature type="region of interest" description="Disordered" evidence="7">
    <location>
        <begin position="1431"/>
        <end position="1457"/>
    </location>
</feature>
<keyword evidence="2" id="KW-0479">Metal-binding</keyword>
<dbReference type="PROSITE" id="PS50158">
    <property type="entry name" value="ZF_CCHC"/>
    <property type="match status" value="2"/>
</dbReference>
<proteinExistence type="predicted"/>
<dbReference type="SUPFAM" id="SSF57850">
    <property type="entry name" value="RING/U-box"/>
    <property type="match status" value="2"/>
</dbReference>
<dbReference type="InterPro" id="IPR013083">
    <property type="entry name" value="Znf_RING/FYVE/PHD"/>
</dbReference>
<protein>
    <submittedName>
        <fullName evidence="11">Uncharacterized protein</fullName>
    </submittedName>
</protein>
<feature type="compositionally biased region" description="Basic and acidic residues" evidence="7">
    <location>
        <begin position="227"/>
        <end position="237"/>
    </location>
</feature>
<dbReference type="GO" id="GO:0061630">
    <property type="term" value="F:ubiquitin protein ligase activity"/>
    <property type="evidence" value="ECO:0007669"/>
    <property type="project" value="InterPro"/>
</dbReference>
<dbReference type="SUPFAM" id="SSF57756">
    <property type="entry name" value="Retrovirus zinc finger-like domains"/>
    <property type="match status" value="2"/>
</dbReference>
<dbReference type="OrthoDB" id="106784at2759"/>
<dbReference type="InterPro" id="IPR025829">
    <property type="entry name" value="Zn_knuckle_CX2CX3GHX4C"/>
</dbReference>
<dbReference type="InterPro" id="IPR001841">
    <property type="entry name" value="Znf_RING"/>
</dbReference>
<evidence type="ECO:0000259" key="9">
    <source>
        <dbReference type="PROSITE" id="PS50158"/>
    </source>
</evidence>
<keyword evidence="3 6" id="KW-0863">Zinc-finger</keyword>
<dbReference type="Proteomes" id="UP000678499">
    <property type="component" value="Unassembled WGS sequence"/>
</dbReference>
<evidence type="ECO:0000259" key="8">
    <source>
        <dbReference type="PROSITE" id="PS50089"/>
    </source>
</evidence>
<dbReference type="GO" id="GO:0008270">
    <property type="term" value="F:zinc ion binding"/>
    <property type="evidence" value="ECO:0007669"/>
    <property type="project" value="UniProtKB-KW"/>
</dbReference>
<name>A0A7R9BKW5_9CRUS</name>
<keyword evidence="4" id="KW-0862">Zinc</keyword>
<dbReference type="InterPro" id="IPR001878">
    <property type="entry name" value="Znf_CCHC"/>
</dbReference>
<dbReference type="CDD" id="cd16620">
    <property type="entry name" value="vRING-HC-C4C4_RBBP6"/>
    <property type="match status" value="2"/>
</dbReference>
<gene>
    <name evidence="11" type="ORF">NMOB1V02_LOCUS3680</name>
</gene>
<feature type="compositionally biased region" description="Basic and acidic residues" evidence="7">
    <location>
        <begin position="166"/>
        <end position="176"/>
    </location>
</feature>
<evidence type="ECO:0000256" key="2">
    <source>
        <dbReference type="ARBA" id="ARBA00022723"/>
    </source>
</evidence>
<accession>A0A7R9BKW5</accession>
<dbReference type="PANTHER" id="PTHR15439:SF0">
    <property type="entry name" value="CELL DIVISION CYCLE AND APOPTOSIS REGULATOR PROTEIN 1-RELATED"/>
    <property type="match status" value="1"/>
</dbReference>
<dbReference type="Gene3D" id="4.10.60.10">
    <property type="entry name" value="Zinc finger, CCHC-type"/>
    <property type="match status" value="2"/>
</dbReference>
<dbReference type="PROSITE" id="PS50089">
    <property type="entry name" value="ZF_RING_2"/>
    <property type="match status" value="2"/>
</dbReference>
<dbReference type="CDD" id="cd20335">
    <property type="entry name" value="BRcat_RBR"/>
    <property type="match status" value="1"/>
</dbReference>
<dbReference type="GO" id="GO:0003676">
    <property type="term" value="F:nucleic acid binding"/>
    <property type="evidence" value="ECO:0007669"/>
    <property type="project" value="InterPro"/>
</dbReference>
<feature type="domain" description="RING-type" evidence="8">
    <location>
        <begin position="1466"/>
        <end position="1505"/>
    </location>
</feature>
<evidence type="ECO:0000313" key="11">
    <source>
        <dbReference type="EMBL" id="CAD7275894.1"/>
    </source>
</evidence>
<evidence type="ECO:0000256" key="3">
    <source>
        <dbReference type="ARBA" id="ARBA00022771"/>
    </source>
</evidence>
<dbReference type="GO" id="GO:0005634">
    <property type="term" value="C:nucleus"/>
    <property type="evidence" value="ECO:0007669"/>
    <property type="project" value="UniProtKB-SubCell"/>
</dbReference>
<dbReference type="SMART" id="SM00184">
    <property type="entry name" value="RING"/>
    <property type="match status" value="2"/>
</dbReference>
<evidence type="ECO:0000256" key="5">
    <source>
        <dbReference type="ARBA" id="ARBA00023242"/>
    </source>
</evidence>
<feature type="region of interest" description="Disordered" evidence="7">
    <location>
        <begin position="106"/>
        <end position="249"/>
    </location>
</feature>
<dbReference type="PANTHER" id="PTHR15439">
    <property type="entry name" value="RETINOBLASTOMA-BINDING PROTEIN 6"/>
    <property type="match status" value="1"/>
</dbReference>
<dbReference type="PROSITE" id="PS51282">
    <property type="entry name" value="DWNN"/>
    <property type="match status" value="1"/>
</dbReference>
<dbReference type="EMBL" id="CAJPEX010000503">
    <property type="protein sequence ID" value="CAG0916046.1"/>
    <property type="molecule type" value="Genomic_DNA"/>
</dbReference>
<dbReference type="GO" id="GO:0016567">
    <property type="term" value="P:protein ubiquitination"/>
    <property type="evidence" value="ECO:0007669"/>
    <property type="project" value="InterPro"/>
</dbReference>
<dbReference type="EMBL" id="OA882540">
    <property type="protein sequence ID" value="CAD7275894.1"/>
    <property type="molecule type" value="Genomic_DNA"/>
</dbReference>
<evidence type="ECO:0000256" key="6">
    <source>
        <dbReference type="PROSITE-ProRule" id="PRU00047"/>
    </source>
</evidence>
<evidence type="ECO:0000256" key="1">
    <source>
        <dbReference type="ARBA" id="ARBA00004123"/>
    </source>
</evidence>
<dbReference type="SMART" id="SM01180">
    <property type="entry name" value="DWNN"/>
    <property type="match status" value="1"/>
</dbReference>
<feature type="domain" description="CCHC-type" evidence="9">
    <location>
        <begin position="1102"/>
        <end position="1116"/>
    </location>
</feature>
<feature type="region of interest" description="Disordered" evidence="7">
    <location>
        <begin position="1611"/>
        <end position="1641"/>
    </location>
</feature>
<dbReference type="InterPro" id="IPR033489">
    <property type="entry name" value="RBBP6"/>
</dbReference>
<sequence>MGQDHRAEEKVPLLNLGVVQRPPLLPTPFQMHSYGQFIQEVPAIRENLPNVQLGKDNVFDGNPGNKVVPMKPFIPNPSGNPVFRRRTSQMVSFKYSETQRFSVKNWKGKSFPSSTNDNNKSRSDCSPQEGTAPSDLLPISQSESTEPFKPIIGKEVPSLKTTGNEPENHPAEDKVFNGDPGNKPVEMKPFVPKPNGNEPENHPAEDKVFNGDPGNKPVEMKPFVPKPSEEKIFRQSEKNVPAKNPRKSRTLRRGAKKFEGNVVPPPGNLVPYQVSTKPFPPLTGNEGLSLKPTGNEPAFKKYDAVMMPQTNPRDLIRLSILPKGFCISMKRAQKEYSVALKYFESLPGTCVEYELPEDELGDFQILNECGAVLRAAKKENVGSSLFVEFGKPKDAEKLKKLRGNSIMISPSEPGIEKKFSWRGVGSVRLLWPLDNPNGRAVVEFPDGESAKYAFDRVSGEDFFVSVWISEMNQNYFPVKVLRSADDAAKLEVVGFPPLVHSSAIRAAFQEGNGRGSILMAEPLEVLLCVERIMADLRIPEVLIDCDFTVEIPILRKLYGNEKAFEVLNAIVLEKGQGDVAWLTSDDSGVSEFVSLRIGSNLLGKLNRVVKAVGSVFSGVIVNIPENVHQWLRNTEAGKQLMEERMIFFQLGKPTVPKFLEKSGTPAGGYPNLSLKTHDFDVSSGLIGLTASKLGIRFSDNVRPDLRTWVDLIKCSFKLTYLENEENDEDCTHLLTCTELKLGVMLFSVLDPEAGKIFEEKIVKFLNIKANKTYVLFPCPTFGCTGLIAGEKDPKEIRVICEKCSVEVCLLCRCHFHIAESCELHQLSMKSSESKIEKWLQNGCGKRGLCKFCNNPVESREGPVGTLPIKLHWQSERNVLLPKLSELRRFSVGHWRNVKLFDSDPIVKRHEASNYLVLITGLLDLFCDFLSFKRESVVMSVYYKFKSSATSDTIKLDGLHISIADLKQTICEQKRLGKGRDSELQIRNAETDELYSNDGTLIPRNTSLIVQRVPNSNFSKHNRNVPQTPEEILANYENYGAGLPKPLAFKADLAGDDPNATEEDRIRAMMIQSTLDYDPSRQVKYVRIRGAGQHGPVPQGYVCHRCKRRGHWIRNCPYPDMETKRSTGIPASFLKKVEGPDVPGAMLTPTGEYAVMKTADEAYKEKKRDPPPFAALDDESEESKRRLQKENREPELVCPICDDYAKDAVKLPCCNQSFCDDCIRPKLIEEAVCPACNAIDMPPTSLEPAGAERLRIRLIRAHATGIVGEADLRIGVGEESLPPPPSAPDHNRNVPQTPEEILANYENYGAGLPKPLAFKADLAGDDPNATEEDRIRAMMIQSTLDYDPSRQVKYVRIRGAGQHGPVPQGYVCHRCKRRGHWIRNCPYPDMETKRSTGIPAKDVQKVEGPDVPGAMLTPTGEYAVMKTADEAYKEKKRDPPPFAALDDESEESKRRLQKENREPELVCPICDDYAKDAVKLPCCNQSFCDDCIRPKLIEEAVCPACNAIDMPPTSLEPAGAERLRIRLIRAHATGIVGEADLRIGVGEESLPPPPSAPDDIQVLQDVDEDDEIQIIPTRRRQRRKGGARVPQRSDEVVEIGDAADVAELVVLDDDEGGSGAKGAKRRRRRKRVDEGTDDIVVL</sequence>
<dbReference type="InterPro" id="IPR036875">
    <property type="entry name" value="Znf_CCHC_sf"/>
</dbReference>
<feature type="domain" description="CCHC-type" evidence="9">
    <location>
        <begin position="1371"/>
        <end position="1385"/>
    </location>
</feature>
<dbReference type="GO" id="GO:0006511">
    <property type="term" value="P:ubiquitin-dependent protein catabolic process"/>
    <property type="evidence" value="ECO:0007669"/>
    <property type="project" value="TreeGrafter"/>
</dbReference>
<keyword evidence="5" id="KW-0539">Nucleus</keyword>
<keyword evidence="12" id="KW-1185">Reference proteome</keyword>
<dbReference type="Gene3D" id="3.30.40.10">
    <property type="entry name" value="Zinc/RING finger domain, C3HC4 (zinc finger)"/>
    <property type="match status" value="2"/>
</dbReference>
<organism evidence="11">
    <name type="scientific">Notodromas monacha</name>
    <dbReference type="NCBI Taxonomy" id="399045"/>
    <lineage>
        <taxon>Eukaryota</taxon>
        <taxon>Metazoa</taxon>
        <taxon>Ecdysozoa</taxon>
        <taxon>Arthropoda</taxon>
        <taxon>Crustacea</taxon>
        <taxon>Oligostraca</taxon>
        <taxon>Ostracoda</taxon>
        <taxon>Podocopa</taxon>
        <taxon>Podocopida</taxon>
        <taxon>Cypridocopina</taxon>
        <taxon>Cypridoidea</taxon>
        <taxon>Cyprididae</taxon>
        <taxon>Notodromas</taxon>
    </lineage>
</organism>
<reference evidence="11" key="1">
    <citation type="submission" date="2020-11" db="EMBL/GenBank/DDBJ databases">
        <authorList>
            <person name="Tran Van P."/>
        </authorList>
    </citation>
    <scope>NUCLEOTIDE SEQUENCE</scope>
</reference>
<dbReference type="Pfam" id="PF13696">
    <property type="entry name" value="zf-CCHC_2"/>
    <property type="match status" value="2"/>
</dbReference>
<evidence type="ECO:0000256" key="4">
    <source>
        <dbReference type="ARBA" id="ARBA00022833"/>
    </source>
</evidence>
<feature type="region of interest" description="Disordered" evidence="7">
    <location>
        <begin position="1163"/>
        <end position="1188"/>
    </location>
</feature>
<dbReference type="InterPro" id="IPR014891">
    <property type="entry name" value="DWNN_domain"/>
</dbReference>
<evidence type="ECO:0000313" key="12">
    <source>
        <dbReference type="Proteomes" id="UP000678499"/>
    </source>
</evidence>
<dbReference type="SMART" id="SM00343">
    <property type="entry name" value="ZnF_C2HC"/>
    <property type="match status" value="2"/>
</dbReference>
<evidence type="ECO:0000259" key="10">
    <source>
        <dbReference type="PROSITE" id="PS51282"/>
    </source>
</evidence>
<comment type="subcellular location">
    <subcellularLocation>
        <location evidence="1">Nucleus</location>
    </subcellularLocation>
</comment>
<feature type="compositionally biased region" description="Basic and acidic residues" evidence="7">
    <location>
        <begin position="199"/>
        <end position="209"/>
    </location>
</feature>
<dbReference type="GO" id="GO:0006397">
    <property type="term" value="P:mRNA processing"/>
    <property type="evidence" value="ECO:0007669"/>
    <property type="project" value="InterPro"/>
</dbReference>
<feature type="domain" description="DWNN" evidence="10">
    <location>
        <begin position="940"/>
        <end position="1013"/>
    </location>
</feature>
<evidence type="ECO:0000256" key="7">
    <source>
        <dbReference type="SAM" id="MobiDB-lite"/>
    </source>
</evidence>
<dbReference type="Gene3D" id="3.10.20.90">
    <property type="entry name" value="Phosphatidylinositol 3-kinase Catalytic Subunit, Chain A, domain 1"/>
    <property type="match status" value="1"/>
</dbReference>
<feature type="compositionally biased region" description="Polar residues" evidence="7">
    <location>
        <begin position="111"/>
        <end position="131"/>
    </location>
</feature>